<keyword evidence="5" id="KW-1185">Reference proteome</keyword>
<comment type="similarity">
    <text evidence="1">Belongs to the FAH family.</text>
</comment>
<dbReference type="InterPro" id="IPR051121">
    <property type="entry name" value="FAH"/>
</dbReference>
<dbReference type="Proteomes" id="UP000194464">
    <property type="component" value="Unassembled WGS sequence"/>
</dbReference>
<name>A0ABY1RB77_9MICO</name>
<comment type="caution">
    <text evidence="4">The sequence shown here is derived from an EMBL/GenBank/DDBJ whole genome shotgun (WGS) entry which is preliminary data.</text>
</comment>
<sequence>MRFARLGPVDGETPVVFAGDTAYDLRSITPDIDGAFLAGGGVARVRAALESGALPVLDGANELRIGAPIARPSAVVCIGMNYAAHAAESGSAPPEIPIMFLKTPNTVVGPNDDVRIPRGSTKTDWEVELGVVIGERTSYLDSPEDALGRIAGFVTANDVSERDFQMAASGGQWSKGKCAPGFNPTGPWLVTPDEVDAGALRLRSWVNGEPRQDSSTADLIFDVATVIWHLSQYLQLEPGDLVLTGTPEGVALSGRFPYLAPGDICEVEIEGLGRQRQRFVDPVPGIAPTAKPAEALGARA</sequence>
<organism evidence="4 5">
    <name type="scientific">Plantibacter elymi</name>
    <name type="common">nom. nud.</name>
    <dbReference type="NCBI Taxonomy" id="199708"/>
    <lineage>
        <taxon>Bacteria</taxon>
        <taxon>Bacillati</taxon>
        <taxon>Actinomycetota</taxon>
        <taxon>Actinomycetes</taxon>
        <taxon>Micrococcales</taxon>
        <taxon>Microbacteriaceae</taxon>
        <taxon>Plantibacter</taxon>
    </lineage>
</organism>
<dbReference type="PANTHER" id="PTHR42796">
    <property type="entry name" value="FUMARYLACETOACETATE HYDROLASE DOMAIN-CONTAINING PROTEIN 2A-RELATED"/>
    <property type="match status" value="1"/>
</dbReference>
<protein>
    <submittedName>
        <fullName evidence="4">2-keto-4-pentenoate hydratase/2-oxohepta-3-ene-1,7-dioic acid hydratase (Catechol pathway)</fullName>
    </submittedName>
</protein>
<dbReference type="Gene3D" id="3.90.850.10">
    <property type="entry name" value="Fumarylacetoacetase-like, C-terminal domain"/>
    <property type="match status" value="1"/>
</dbReference>
<dbReference type="InterPro" id="IPR011234">
    <property type="entry name" value="Fumarylacetoacetase-like_C"/>
</dbReference>
<dbReference type="InterPro" id="IPR036663">
    <property type="entry name" value="Fumarylacetoacetase_C_sf"/>
</dbReference>
<evidence type="ECO:0000256" key="2">
    <source>
        <dbReference type="ARBA" id="ARBA00022723"/>
    </source>
</evidence>
<accession>A0ABY1RB77</accession>
<dbReference type="Pfam" id="PF01557">
    <property type="entry name" value="FAA_hydrolase"/>
    <property type="match status" value="1"/>
</dbReference>
<keyword evidence="2" id="KW-0479">Metal-binding</keyword>
<dbReference type="PANTHER" id="PTHR42796:SF4">
    <property type="entry name" value="FUMARYLACETOACETATE HYDROLASE DOMAIN-CONTAINING PROTEIN 2A"/>
    <property type="match status" value="1"/>
</dbReference>
<evidence type="ECO:0000259" key="3">
    <source>
        <dbReference type="Pfam" id="PF01557"/>
    </source>
</evidence>
<reference evidence="4 5" key="1">
    <citation type="submission" date="2017-04" db="EMBL/GenBank/DDBJ databases">
        <authorList>
            <person name="Varghese N."/>
            <person name="Submissions S."/>
        </authorList>
    </citation>
    <scope>NUCLEOTIDE SEQUENCE [LARGE SCALE GENOMIC DNA]</scope>
    <source>
        <strain evidence="4 5">VKM Ac-1784</strain>
    </source>
</reference>
<feature type="domain" description="Fumarylacetoacetase-like C-terminal" evidence="3">
    <location>
        <begin position="75"/>
        <end position="279"/>
    </location>
</feature>
<evidence type="ECO:0000313" key="4">
    <source>
        <dbReference type="EMBL" id="SMQ63723.1"/>
    </source>
</evidence>
<dbReference type="RefSeq" id="WP_086473030.1">
    <property type="nucleotide sequence ID" value="NZ_FXWJ01000001.1"/>
</dbReference>
<evidence type="ECO:0000256" key="1">
    <source>
        <dbReference type="ARBA" id="ARBA00010211"/>
    </source>
</evidence>
<gene>
    <name evidence="4" type="ORF">SAMN06295909_0921</name>
</gene>
<proteinExistence type="inferred from homology"/>
<evidence type="ECO:0000313" key="5">
    <source>
        <dbReference type="Proteomes" id="UP000194464"/>
    </source>
</evidence>
<dbReference type="SUPFAM" id="SSF56529">
    <property type="entry name" value="FAH"/>
    <property type="match status" value="1"/>
</dbReference>
<dbReference type="EMBL" id="FXWJ01000001">
    <property type="protein sequence ID" value="SMQ63723.1"/>
    <property type="molecule type" value="Genomic_DNA"/>
</dbReference>